<evidence type="ECO:0000313" key="2">
    <source>
        <dbReference type="Proteomes" id="UP000274762"/>
    </source>
</evidence>
<comment type="caution">
    <text evidence="1">The sequence shown here is derived from an EMBL/GenBank/DDBJ whole genome shotgun (WGS) entry which is preliminary data.</text>
</comment>
<reference evidence="1 2" key="1">
    <citation type="submission" date="2018-10" db="EMBL/GenBank/DDBJ databases">
        <title>Sequencing the genomes of 1000 actinobacteria strains.</title>
        <authorList>
            <person name="Klenk H.-P."/>
        </authorList>
    </citation>
    <scope>NUCLEOTIDE SEQUENCE [LARGE SCALE GENOMIC DNA]</scope>
    <source>
        <strain evidence="1 2">DSM 44343</strain>
    </source>
</reference>
<dbReference type="InterPro" id="IPR021678">
    <property type="entry name" value="DUF3263"/>
</dbReference>
<protein>
    <submittedName>
        <fullName evidence="1">Uncharacterized protein DUF3263</fullName>
    </submittedName>
</protein>
<evidence type="ECO:0000313" key="1">
    <source>
        <dbReference type="EMBL" id="RKR93527.1"/>
    </source>
</evidence>
<gene>
    <name evidence="1" type="ORF">DFJ75_0311</name>
</gene>
<name>A0A495JX29_WILMA</name>
<dbReference type="Pfam" id="PF11662">
    <property type="entry name" value="DUF3263"/>
    <property type="match status" value="1"/>
</dbReference>
<dbReference type="AlphaFoldDB" id="A0A495JX29"/>
<accession>A0A495JX29</accession>
<sequence length="91" mass="10484">MSDAKFGRRIDNWTMTTLSNIPPDEVERMLDFARRWYPYGGGSADDILVEFGIGERDYFERLTDVLDTDQVGRHDQSVVAAIRQVCTRRLA</sequence>
<proteinExistence type="predicted"/>
<dbReference type="EMBL" id="RBKV01000001">
    <property type="protein sequence ID" value="RKR93527.1"/>
    <property type="molecule type" value="Genomic_DNA"/>
</dbReference>
<dbReference type="Proteomes" id="UP000274762">
    <property type="component" value="Unassembled WGS sequence"/>
</dbReference>
<organism evidence="1 2">
    <name type="scientific">Williamsia marianensis</name>
    <dbReference type="NCBI Taxonomy" id="85044"/>
    <lineage>
        <taxon>Bacteria</taxon>
        <taxon>Bacillati</taxon>
        <taxon>Actinomycetota</taxon>
        <taxon>Actinomycetes</taxon>
        <taxon>Mycobacteriales</taxon>
        <taxon>Nocardiaceae</taxon>
        <taxon>Williamsia</taxon>
    </lineage>
</organism>